<keyword evidence="6" id="KW-0732">Signal</keyword>
<feature type="compositionally biased region" description="Polar residues" evidence="11">
    <location>
        <begin position="378"/>
        <end position="394"/>
    </location>
</feature>
<dbReference type="InterPro" id="IPR050810">
    <property type="entry name" value="Bact_Secretion_Sys_Channel"/>
</dbReference>
<gene>
    <name evidence="15" type="primary">gspD</name>
    <name evidence="15" type="ORF">DK847_13860</name>
</gene>
<keyword evidence="3 10" id="KW-0813">Transport</keyword>
<keyword evidence="9" id="KW-0998">Cell outer membrane</keyword>
<dbReference type="GO" id="GO:0009279">
    <property type="term" value="C:cell outer membrane"/>
    <property type="evidence" value="ECO:0007669"/>
    <property type="project" value="UniProtKB-SubCell"/>
</dbReference>
<feature type="compositionally biased region" description="Polar residues" evidence="11">
    <location>
        <begin position="449"/>
        <end position="459"/>
    </location>
</feature>
<dbReference type="AlphaFoldDB" id="A0A2W2BS58"/>
<dbReference type="PRINTS" id="PR00811">
    <property type="entry name" value="BCTERIALGSPD"/>
</dbReference>
<dbReference type="InterPro" id="IPR038591">
    <property type="entry name" value="NolW-like_sf"/>
</dbReference>
<evidence type="ECO:0000313" key="15">
    <source>
        <dbReference type="EMBL" id="PZF76276.1"/>
    </source>
</evidence>
<keyword evidence="8" id="KW-0472">Membrane</keyword>
<feature type="domain" description="NolW-like" evidence="13">
    <location>
        <begin position="271"/>
        <end position="334"/>
    </location>
</feature>
<dbReference type="GO" id="GO:0015627">
    <property type="term" value="C:type II protein secretion system complex"/>
    <property type="evidence" value="ECO:0007669"/>
    <property type="project" value="InterPro"/>
</dbReference>
<keyword evidence="5" id="KW-0812">Transmembrane</keyword>
<evidence type="ECO:0000256" key="2">
    <source>
        <dbReference type="ARBA" id="ARBA00006980"/>
    </source>
</evidence>
<evidence type="ECO:0000256" key="11">
    <source>
        <dbReference type="SAM" id="MobiDB-lite"/>
    </source>
</evidence>
<evidence type="ECO:0000256" key="8">
    <source>
        <dbReference type="ARBA" id="ARBA00023136"/>
    </source>
</evidence>
<evidence type="ECO:0000256" key="7">
    <source>
        <dbReference type="ARBA" id="ARBA00022927"/>
    </source>
</evidence>
<reference evidence="16" key="1">
    <citation type="submission" date="2018-06" db="EMBL/GenBank/DDBJ databases">
        <title>Aestuariibacter litoralis strain KCTC 52945T.</title>
        <authorList>
            <person name="Li X."/>
            <person name="Salam N."/>
            <person name="Li J.-L."/>
            <person name="Chen Y.-M."/>
            <person name="Yang Z.-W."/>
            <person name="Zhang L.-Y."/>
            <person name="Han M.-X."/>
            <person name="Xiao M."/>
            <person name="Li W.-J."/>
        </authorList>
    </citation>
    <scope>NUCLEOTIDE SEQUENCE [LARGE SCALE GENOMIC DNA]</scope>
    <source>
        <strain evidence="16">KCTC 52945</strain>
    </source>
</reference>
<dbReference type="Proteomes" id="UP000248795">
    <property type="component" value="Unassembled WGS sequence"/>
</dbReference>
<evidence type="ECO:0000256" key="4">
    <source>
        <dbReference type="ARBA" id="ARBA00022452"/>
    </source>
</evidence>
<comment type="caution">
    <text evidence="15">The sequence shown here is derived from an EMBL/GenBank/DDBJ whole genome shotgun (WGS) entry which is preliminary data.</text>
</comment>
<feature type="domain" description="NolW-like" evidence="13">
    <location>
        <begin position="204"/>
        <end position="262"/>
    </location>
</feature>
<sequence>MVSSAAHRRRWAGMHFRPVRPLLLCLASLGLASCNPPSSMLDATGQVDLTAKNPRKVARPDGQAKVKNQAGRYEIIPGMSAADFADGGGGDPPAGVGQLDDGKFTVNVDQASLGESAKLILGETLGFNYTIDPRVQGTVTLVSNRSLTGRELLSAYEAALRLAGAALIQSEGNYKVVALQEVLDGEMGTPDLGKGVSPGYGVNAIPLRYVSPASVMELLDGFMARSGTVRATKVGNMILIRGPSAERRQLVDVVMSFDVDWMRNQTSGLARLENARAEDVAGKVEQVFADDGAAAGPNALKVIPVPSINSLIVIARTRAKVNTAMNWIRRLDQESVDSPNYYVYAVQNGNAVDLARILNATFGSGGGGAGTTGDVAPDNQSMDVSIANDTSGQEPPQPDPQGSAEQLGKTDLQTGSTDGSSSGSSASTGSGGGLGGGTGGAGGDGSSSIRITPNPTNNTIVISATPKDYRKILATLRQMDAPSTQVLINTMIAEVSLNNQLRYGVQAYFETNNFAFALAGAKPATNGPIISPQFPGMNFLWGGISNPKVVVDALSGITNVRIVSSPSILVLENETATIKVGDQIPIQSQTAVTDGGNFVNSYEYRDTGVILKVKPRVSANGVVTIELGQELSAVQRDSSGVGDNPKFTQRSVTSKVSVNDQQTVLLGGLISGIEERARNTVPGADRVPILGNLIGTTDNNGQRTELIVFITPKIIRNGEEVARESQDLRNKMRNLSFD</sequence>
<dbReference type="NCBIfam" id="TIGR02517">
    <property type="entry name" value="type_II_gspD"/>
    <property type="match status" value="1"/>
</dbReference>
<dbReference type="Gene3D" id="3.30.1370.120">
    <property type="match status" value="3"/>
</dbReference>
<keyword evidence="16" id="KW-1185">Reference proteome</keyword>
<dbReference type="PRINTS" id="PR01032">
    <property type="entry name" value="PHAGEIV"/>
</dbReference>
<feature type="compositionally biased region" description="Low complexity" evidence="11">
    <location>
        <begin position="414"/>
        <end position="428"/>
    </location>
</feature>
<evidence type="ECO:0000259" key="14">
    <source>
        <dbReference type="Pfam" id="PF21305"/>
    </source>
</evidence>
<dbReference type="Pfam" id="PF03958">
    <property type="entry name" value="Secretin_N"/>
    <property type="match status" value="3"/>
</dbReference>
<dbReference type="GO" id="GO:0015628">
    <property type="term" value="P:protein secretion by the type II secretion system"/>
    <property type="evidence" value="ECO:0007669"/>
    <property type="project" value="InterPro"/>
</dbReference>
<comment type="subcellular location">
    <subcellularLocation>
        <location evidence="1 10">Cell outer membrane</location>
    </subcellularLocation>
</comment>
<protein>
    <submittedName>
        <fullName evidence="15">Type II secretion system protein GspD</fullName>
    </submittedName>
</protein>
<dbReference type="InterPro" id="IPR049371">
    <property type="entry name" value="GspD-like_N0"/>
</dbReference>
<evidence type="ECO:0000313" key="16">
    <source>
        <dbReference type="Proteomes" id="UP000248795"/>
    </source>
</evidence>
<evidence type="ECO:0000256" key="6">
    <source>
        <dbReference type="ARBA" id="ARBA00022729"/>
    </source>
</evidence>
<evidence type="ECO:0000256" key="9">
    <source>
        <dbReference type="ARBA" id="ARBA00023237"/>
    </source>
</evidence>
<dbReference type="PANTHER" id="PTHR30332:SF25">
    <property type="entry name" value="SECRETIN XPSD"/>
    <property type="match status" value="1"/>
</dbReference>
<dbReference type="InterPro" id="IPR001775">
    <property type="entry name" value="GspD/PilQ"/>
</dbReference>
<name>A0A2W2BS58_9HYPH</name>
<dbReference type="PANTHER" id="PTHR30332">
    <property type="entry name" value="PROBABLE GENERAL SECRETION PATHWAY PROTEIN D"/>
    <property type="match status" value="1"/>
</dbReference>
<organism evidence="15 16">
    <name type="scientific">Aestuariivirga litoralis</name>
    <dbReference type="NCBI Taxonomy" id="2650924"/>
    <lineage>
        <taxon>Bacteria</taxon>
        <taxon>Pseudomonadati</taxon>
        <taxon>Pseudomonadota</taxon>
        <taxon>Alphaproteobacteria</taxon>
        <taxon>Hyphomicrobiales</taxon>
        <taxon>Aestuariivirgaceae</taxon>
        <taxon>Aestuariivirga</taxon>
    </lineage>
</organism>
<feature type="domain" description="GspD-like N0" evidence="14">
    <location>
        <begin position="106"/>
        <end position="176"/>
    </location>
</feature>
<evidence type="ECO:0000256" key="5">
    <source>
        <dbReference type="ARBA" id="ARBA00022692"/>
    </source>
</evidence>
<feature type="region of interest" description="Disordered" evidence="11">
    <location>
        <begin position="369"/>
        <end position="459"/>
    </location>
</feature>
<proteinExistence type="inferred from homology"/>
<evidence type="ECO:0000259" key="13">
    <source>
        <dbReference type="Pfam" id="PF03958"/>
    </source>
</evidence>
<keyword evidence="7" id="KW-0653">Protein transport</keyword>
<keyword evidence="4" id="KW-1134">Transmembrane beta strand</keyword>
<dbReference type="Pfam" id="PF21305">
    <property type="entry name" value="type_II_gspD_N0"/>
    <property type="match status" value="1"/>
</dbReference>
<accession>A0A2W2BS58</accession>
<dbReference type="Pfam" id="PF00263">
    <property type="entry name" value="Secretin"/>
    <property type="match status" value="1"/>
</dbReference>
<dbReference type="InterPro" id="IPR005644">
    <property type="entry name" value="NolW-like"/>
</dbReference>
<dbReference type="InterPro" id="IPR004846">
    <property type="entry name" value="T2SS/T3SS_dom"/>
</dbReference>
<dbReference type="EMBL" id="QKVK01000006">
    <property type="protein sequence ID" value="PZF76276.1"/>
    <property type="molecule type" value="Genomic_DNA"/>
</dbReference>
<evidence type="ECO:0000256" key="1">
    <source>
        <dbReference type="ARBA" id="ARBA00004442"/>
    </source>
</evidence>
<comment type="similarity">
    <text evidence="2">Belongs to the bacterial secretin family. GSP D subfamily.</text>
</comment>
<feature type="domain" description="NolW-like" evidence="13">
    <location>
        <begin position="343"/>
        <end position="485"/>
    </location>
</feature>
<feature type="domain" description="Type II/III secretion system secretin-like" evidence="12">
    <location>
        <begin position="554"/>
        <end position="716"/>
    </location>
</feature>
<dbReference type="Gene3D" id="3.55.50.30">
    <property type="match status" value="1"/>
</dbReference>
<dbReference type="InterPro" id="IPR013356">
    <property type="entry name" value="T2SS_GspD"/>
</dbReference>
<evidence type="ECO:0000256" key="10">
    <source>
        <dbReference type="RuleBase" id="RU004004"/>
    </source>
</evidence>
<evidence type="ECO:0000256" key="3">
    <source>
        <dbReference type="ARBA" id="ARBA00022448"/>
    </source>
</evidence>
<evidence type="ECO:0000259" key="12">
    <source>
        <dbReference type="Pfam" id="PF00263"/>
    </source>
</evidence>
<feature type="compositionally biased region" description="Gly residues" evidence="11">
    <location>
        <begin position="429"/>
        <end position="445"/>
    </location>
</feature>